<dbReference type="RefSeq" id="WP_073395876.1">
    <property type="nucleotide sequence ID" value="NZ_FRBX01000004.1"/>
</dbReference>
<feature type="transmembrane region" description="Helical" evidence="1">
    <location>
        <begin position="154"/>
        <end position="181"/>
    </location>
</feature>
<reference evidence="2 5" key="1">
    <citation type="submission" date="2016-11" db="EMBL/GenBank/DDBJ databases">
        <title>Whole genomes of Flavobacteriaceae.</title>
        <authorList>
            <person name="Stine C."/>
            <person name="Li C."/>
            <person name="Tadesse D."/>
        </authorList>
    </citation>
    <scope>NUCLEOTIDE SEQUENCE [LARGE SCALE GENOMIC DNA]</scope>
    <source>
        <strain evidence="2 5">ATCC 19366</strain>
    </source>
</reference>
<evidence type="ECO:0000313" key="3">
    <source>
        <dbReference type="EMBL" id="SHM73520.1"/>
    </source>
</evidence>
<keyword evidence="1" id="KW-1133">Transmembrane helix</keyword>
<feature type="transmembrane region" description="Helical" evidence="1">
    <location>
        <begin position="243"/>
        <end position="263"/>
    </location>
</feature>
<keyword evidence="1" id="KW-0472">Membrane</keyword>
<organism evidence="2 5">
    <name type="scientific">Flavobacterium pectinovorum</name>
    <dbReference type="NCBI Taxonomy" id="29533"/>
    <lineage>
        <taxon>Bacteria</taxon>
        <taxon>Pseudomonadati</taxon>
        <taxon>Bacteroidota</taxon>
        <taxon>Flavobacteriia</taxon>
        <taxon>Flavobacteriales</taxon>
        <taxon>Flavobacteriaceae</taxon>
        <taxon>Flavobacterium</taxon>
    </lineage>
</organism>
<proteinExistence type="predicted"/>
<evidence type="ECO:0000313" key="2">
    <source>
        <dbReference type="EMBL" id="OXB07598.1"/>
    </source>
</evidence>
<feature type="transmembrane region" description="Helical" evidence="1">
    <location>
        <begin position="300"/>
        <end position="318"/>
    </location>
</feature>
<accession>A0AB36P5I8</accession>
<dbReference type="Proteomes" id="UP000198431">
    <property type="component" value="Unassembled WGS sequence"/>
</dbReference>
<keyword evidence="4" id="KW-1185">Reference proteome</keyword>
<dbReference type="AlphaFoldDB" id="A0AB36P5I8"/>
<feature type="transmembrane region" description="Helical" evidence="1">
    <location>
        <begin position="116"/>
        <end position="134"/>
    </location>
</feature>
<sequence length="359" mass="42270">MTFYFLIFAVLTFFSFVEVFGLKKKDSTFFFIILSFLLFLLSFLRWETGTDWEPYMNFFNSSDEWFIEGDFEWGFARFNEFVKIYFDNYTFFLFLLGAIIFYLQSAAILKFSPYPILSLLVLWSTIFGNVFFVRQTVATVFLFFSIRYIQEKKFWSFLSMIFLAMLFHRTSIVFIIAWWIYKLRLKPITLIIYVAISLSLSVLLAKLFESLGEFAGGVVQQKIDLYLSDSENSFGSKTSVAEIVAKGIINKIFIFGIVTSMLGKITNKEPEFRGYFNLYWAGIVIYFSVVSISIVLVRFALVYDMVLIIIIPFVLKYTENLYGRFFMFLMFVFYLLARFYTALTGNYIELFVPFRTIFG</sequence>
<feature type="transmembrane region" description="Helical" evidence="1">
    <location>
        <begin position="325"/>
        <end position="343"/>
    </location>
</feature>
<protein>
    <submittedName>
        <fullName evidence="3">EpsG family protein</fullName>
    </submittedName>
</protein>
<reference evidence="3 4" key="2">
    <citation type="submission" date="2016-11" db="EMBL/GenBank/DDBJ databases">
        <authorList>
            <person name="Varghese N."/>
            <person name="Submissions S."/>
        </authorList>
    </citation>
    <scope>NUCLEOTIDE SEQUENCE [LARGE SCALE GENOMIC DNA]</scope>
    <source>
        <strain evidence="3 4">DSM 6368</strain>
    </source>
</reference>
<dbReference type="InterPro" id="IPR049458">
    <property type="entry name" value="EpsG-like"/>
</dbReference>
<dbReference type="Proteomes" id="UP000184216">
    <property type="component" value="Unassembled WGS sequence"/>
</dbReference>
<feature type="transmembrane region" description="Helical" evidence="1">
    <location>
        <begin position="188"/>
        <end position="208"/>
    </location>
</feature>
<evidence type="ECO:0000313" key="5">
    <source>
        <dbReference type="Proteomes" id="UP000198431"/>
    </source>
</evidence>
<dbReference type="EMBL" id="FRBX01000004">
    <property type="protein sequence ID" value="SHM73520.1"/>
    <property type="molecule type" value="Genomic_DNA"/>
</dbReference>
<dbReference type="Pfam" id="PF14897">
    <property type="entry name" value="EpsG"/>
    <property type="match status" value="1"/>
</dbReference>
<comment type="caution">
    <text evidence="2">The sequence shown here is derived from an EMBL/GenBank/DDBJ whole genome shotgun (WGS) entry which is preliminary data.</text>
</comment>
<feature type="transmembrane region" description="Helical" evidence="1">
    <location>
        <begin position="6"/>
        <end position="22"/>
    </location>
</feature>
<gene>
    <name evidence="2" type="ORF">B0A72_01665</name>
    <name evidence="3" type="ORF">SAMN05444387_3037</name>
</gene>
<feature type="transmembrane region" description="Helical" evidence="1">
    <location>
        <begin position="29"/>
        <end position="46"/>
    </location>
</feature>
<evidence type="ECO:0000313" key="4">
    <source>
        <dbReference type="Proteomes" id="UP000184216"/>
    </source>
</evidence>
<keyword evidence="1" id="KW-0812">Transmembrane</keyword>
<feature type="transmembrane region" description="Helical" evidence="1">
    <location>
        <begin position="89"/>
        <end position="109"/>
    </location>
</feature>
<evidence type="ECO:0000256" key="1">
    <source>
        <dbReference type="SAM" id="Phobius"/>
    </source>
</evidence>
<feature type="transmembrane region" description="Helical" evidence="1">
    <location>
        <begin position="275"/>
        <end position="294"/>
    </location>
</feature>
<name>A0AB36P5I8_9FLAO</name>
<dbReference type="EMBL" id="MUHB01000003">
    <property type="protein sequence ID" value="OXB07598.1"/>
    <property type="molecule type" value="Genomic_DNA"/>
</dbReference>